<feature type="transmembrane region" description="Helical" evidence="6">
    <location>
        <begin position="528"/>
        <end position="549"/>
    </location>
</feature>
<organism evidence="9 10">
    <name type="scientific">Vanilla planifolia</name>
    <name type="common">Vanilla</name>
    <dbReference type="NCBI Taxonomy" id="51239"/>
    <lineage>
        <taxon>Eukaryota</taxon>
        <taxon>Viridiplantae</taxon>
        <taxon>Streptophyta</taxon>
        <taxon>Embryophyta</taxon>
        <taxon>Tracheophyta</taxon>
        <taxon>Spermatophyta</taxon>
        <taxon>Magnoliopsida</taxon>
        <taxon>Liliopsida</taxon>
        <taxon>Asparagales</taxon>
        <taxon>Orchidaceae</taxon>
        <taxon>Vanilloideae</taxon>
        <taxon>Vanilleae</taxon>
        <taxon>Vanilla</taxon>
    </lineage>
</organism>
<feature type="transmembrane region" description="Helical" evidence="6">
    <location>
        <begin position="25"/>
        <end position="47"/>
    </location>
</feature>
<reference evidence="9 10" key="1">
    <citation type="journal article" date="2020" name="Nat. Food">
        <title>A phased Vanilla planifolia genome enables genetic improvement of flavour and production.</title>
        <authorList>
            <person name="Hasing T."/>
            <person name="Tang H."/>
            <person name="Brym M."/>
            <person name="Khazi F."/>
            <person name="Huang T."/>
            <person name="Chambers A.H."/>
        </authorList>
    </citation>
    <scope>NUCLEOTIDE SEQUENCE [LARGE SCALE GENOMIC DNA]</scope>
    <source>
        <tissue evidence="9">Leaf</tissue>
    </source>
</reference>
<proteinExistence type="predicted"/>
<dbReference type="Gene3D" id="1.20.1250.20">
    <property type="entry name" value="MFS general substrate transporter like domains"/>
    <property type="match status" value="2"/>
</dbReference>
<evidence type="ECO:0000256" key="1">
    <source>
        <dbReference type="ARBA" id="ARBA00004141"/>
    </source>
</evidence>
<evidence type="ECO:0008006" key="11">
    <source>
        <dbReference type="Google" id="ProtNLM"/>
    </source>
</evidence>
<dbReference type="PANTHER" id="PTHR21576:SF84">
    <property type="entry name" value="FAMILY PROTEIN, PUTATIVE, EXPRESSED-RELATED"/>
    <property type="match status" value="1"/>
</dbReference>
<evidence type="ECO:0000259" key="8">
    <source>
        <dbReference type="Pfam" id="PF23262"/>
    </source>
</evidence>
<evidence type="ECO:0000256" key="5">
    <source>
        <dbReference type="SAM" id="MobiDB-lite"/>
    </source>
</evidence>
<evidence type="ECO:0000256" key="3">
    <source>
        <dbReference type="ARBA" id="ARBA00022989"/>
    </source>
</evidence>
<dbReference type="GO" id="GO:0016020">
    <property type="term" value="C:membrane"/>
    <property type="evidence" value="ECO:0007669"/>
    <property type="project" value="UniProtKB-SubCell"/>
</dbReference>
<feature type="transmembrane region" description="Helical" evidence="6">
    <location>
        <begin position="413"/>
        <end position="432"/>
    </location>
</feature>
<dbReference type="OrthoDB" id="676979at2759"/>
<keyword evidence="4 6" id="KW-0472">Membrane</keyword>
<dbReference type="Pfam" id="PF06813">
    <property type="entry name" value="Nodulin-like"/>
    <property type="match status" value="1"/>
</dbReference>
<dbReference type="EMBL" id="JADCNL010000010">
    <property type="protein sequence ID" value="KAG0463522.1"/>
    <property type="molecule type" value="Genomic_DNA"/>
</dbReference>
<keyword evidence="10" id="KW-1185">Reference proteome</keyword>
<dbReference type="CDD" id="cd17354">
    <property type="entry name" value="MFS_Mch1p_like"/>
    <property type="match status" value="1"/>
</dbReference>
<accession>A0A835UJ24</accession>
<comment type="caution">
    <text evidence="9">The sequence shown here is derived from an EMBL/GenBank/DDBJ whole genome shotgun (WGS) entry which is preliminary data.</text>
</comment>
<feature type="transmembrane region" description="Helical" evidence="6">
    <location>
        <begin position="438"/>
        <end position="460"/>
    </location>
</feature>
<evidence type="ECO:0000313" key="9">
    <source>
        <dbReference type="EMBL" id="KAG0463522.1"/>
    </source>
</evidence>
<dbReference type="Pfam" id="PF23262">
    <property type="entry name" value="NFD4_C"/>
    <property type="match status" value="1"/>
</dbReference>
<evidence type="ECO:0000256" key="6">
    <source>
        <dbReference type="SAM" id="Phobius"/>
    </source>
</evidence>
<dbReference type="FunFam" id="1.20.1250.20:FF:000446">
    <property type="entry name" value="Nodulin family protein"/>
    <property type="match status" value="1"/>
</dbReference>
<feature type="domain" description="NFD4 C-terminal" evidence="8">
    <location>
        <begin position="339"/>
        <end position="555"/>
    </location>
</feature>
<feature type="transmembrane region" description="Helical" evidence="6">
    <location>
        <begin position="344"/>
        <end position="362"/>
    </location>
</feature>
<dbReference type="AlphaFoldDB" id="A0A835UJ24"/>
<dbReference type="InterPro" id="IPR036259">
    <property type="entry name" value="MFS_trans_sf"/>
</dbReference>
<evidence type="ECO:0000259" key="7">
    <source>
        <dbReference type="Pfam" id="PF06813"/>
    </source>
</evidence>
<feature type="domain" description="Nodulin-like" evidence="7">
    <location>
        <begin position="24"/>
        <end position="270"/>
    </location>
</feature>
<feature type="transmembrane region" description="Helical" evidence="6">
    <location>
        <begin position="251"/>
        <end position="271"/>
    </location>
</feature>
<dbReference type="InterPro" id="IPR056555">
    <property type="entry name" value="NFD4_C"/>
</dbReference>
<dbReference type="PANTHER" id="PTHR21576">
    <property type="entry name" value="UNCHARACTERIZED NODULIN-LIKE PROTEIN"/>
    <property type="match status" value="1"/>
</dbReference>
<protein>
    <recommendedName>
        <fullName evidence="11">Nodulin-like domain-containing protein</fullName>
    </recommendedName>
</protein>
<feature type="transmembrane region" description="Helical" evidence="6">
    <location>
        <begin position="219"/>
        <end position="239"/>
    </location>
</feature>
<keyword evidence="3 6" id="KW-1133">Transmembrane helix</keyword>
<evidence type="ECO:0000256" key="2">
    <source>
        <dbReference type="ARBA" id="ARBA00022692"/>
    </source>
</evidence>
<dbReference type="InterPro" id="IPR010658">
    <property type="entry name" value="Nodulin-like"/>
</dbReference>
<evidence type="ECO:0000256" key="4">
    <source>
        <dbReference type="ARBA" id="ARBA00023136"/>
    </source>
</evidence>
<comment type="subcellular location">
    <subcellularLocation>
        <location evidence="1">Membrane</location>
        <topology evidence="1">Multi-pass membrane protein</topology>
    </subcellularLocation>
</comment>
<dbReference type="SUPFAM" id="SSF103473">
    <property type="entry name" value="MFS general substrate transporter"/>
    <property type="match status" value="2"/>
</dbReference>
<feature type="transmembrane region" description="Helical" evidence="6">
    <location>
        <begin position="89"/>
        <end position="110"/>
    </location>
</feature>
<name>A0A835UJ24_VANPL</name>
<feature type="transmembrane region" description="Helical" evidence="6">
    <location>
        <begin position="155"/>
        <end position="179"/>
    </location>
</feature>
<sequence length="599" mass="65399">MALCSYHPTTGNAVRLAAQVVKGRWFMVYACLLVMSAAGATYIFSIYSKDIKTSLGYNQQTLNTMSFFKDLGANVGILSGLINEVTPPWVVLLIGSAMNLFGYLMIYLAITSRISAPPVWLMCFYICAGANSQTFANTGALVTCVKNFPESRGIVLGLLKCFVGLSGAIFTQLYTAFYGDDSKSLVLLVAWLPAAVSIVFVYTIRIIEPKTGSAQSTKPFYYFLYLTVALGGYLMIVIIVEKLLPFSRALYIANGAIVIFLLFLPIVVVINEEILNLKSRKQQPEPMVAIMVDRETPKPTLSTIEVEEKSKEPRSVLRRLGDTVRPPALGEDYSILQALVSIDMLILFFATICGVGGTLTAIDNMGQIGESLGYPSKSINTFVSLISIWNAMGRIASGFLSEVFLAKYKFPRPLMLTAILLLACAGHLLIAFGVPNSLYVASVIIGFCFGAQWPLLFAIISELFGLKYYSTLYNFGGVASPIGSYILNVKAAGHLYDKEAKRQNLGKPEKTSSRGKDLTCMGAKCFQLSFLIITAATVVGAVVSLLLVFRTREFYKGDIYAKFRNTANNTDTAVEEEAPPPVLAAGDKDRQRTKINTGN</sequence>
<feature type="transmembrane region" description="Helical" evidence="6">
    <location>
        <begin position="185"/>
        <end position="207"/>
    </location>
</feature>
<evidence type="ECO:0000313" key="10">
    <source>
        <dbReference type="Proteomes" id="UP000636800"/>
    </source>
</evidence>
<gene>
    <name evidence="9" type="ORF">HPP92_019591</name>
</gene>
<feature type="region of interest" description="Disordered" evidence="5">
    <location>
        <begin position="571"/>
        <end position="599"/>
    </location>
</feature>
<keyword evidence="2 6" id="KW-0812">Transmembrane</keyword>
<dbReference type="Proteomes" id="UP000636800">
    <property type="component" value="Chromosome 10"/>
</dbReference>